<feature type="compositionally biased region" description="Polar residues" evidence="1">
    <location>
        <begin position="300"/>
        <end position="340"/>
    </location>
</feature>
<accession>A0A2J6SKG5</accession>
<evidence type="ECO:0000256" key="1">
    <source>
        <dbReference type="SAM" id="MobiDB-lite"/>
    </source>
</evidence>
<dbReference type="EMBL" id="KZ613912">
    <property type="protein sequence ID" value="PMD51244.1"/>
    <property type="molecule type" value="Genomic_DNA"/>
</dbReference>
<dbReference type="RefSeq" id="XP_024728148.1">
    <property type="nucleotide sequence ID" value="XM_024884012.1"/>
</dbReference>
<feature type="region of interest" description="Disordered" evidence="1">
    <location>
        <begin position="260"/>
        <end position="345"/>
    </location>
</feature>
<sequence>MFSKTDLARALVKTFPKATMDLLHTCPDNTLDQKLQRECDHIGVNIHQIISEARHHTVPIYQPPTQDAAPISPPNSLPSAGLDLPIPRAPTRTSLSGQSGTSSHRETGPSPEIITAVVAGFGEQKEYTLTMKRSRISSDFSFITKNKAAKLKLSTTTCDITLPTRSPAAHGYGPRVTQKCQLTWLRSTSDKTHNTTCLIAPPSYIEADFELGHKDYGYCALEDDAPDDSPVEAEDAGMRFHSSQNKFHEINEPSFHRSAISTSDNQTVKQSATIPSLNHGQGRRHGEGHTHNLVDGLIRGQSTRKGSPTPSQIPRPSASPIRTTGSPTPSQPRAQATPVPSTSSKLSQSSQLLVVEYVWAVDDVCVSGPLDLNATGPAFLQSLKEICEYDLVMDLDRERHRVQFVPEIDKSKRRNFNLHNDLVLQQEWVAAVDWIKKNHSSNTPQLYVVIVERRRKRET</sequence>
<organism evidence="2 3">
    <name type="scientific">Hyaloscypha bicolor E</name>
    <dbReference type="NCBI Taxonomy" id="1095630"/>
    <lineage>
        <taxon>Eukaryota</taxon>
        <taxon>Fungi</taxon>
        <taxon>Dikarya</taxon>
        <taxon>Ascomycota</taxon>
        <taxon>Pezizomycotina</taxon>
        <taxon>Leotiomycetes</taxon>
        <taxon>Helotiales</taxon>
        <taxon>Hyaloscyphaceae</taxon>
        <taxon>Hyaloscypha</taxon>
        <taxon>Hyaloscypha bicolor</taxon>
    </lineage>
</organism>
<dbReference type="GeneID" id="36592089"/>
<feature type="region of interest" description="Disordered" evidence="1">
    <location>
        <begin position="61"/>
        <end position="111"/>
    </location>
</feature>
<dbReference type="AlphaFoldDB" id="A0A2J6SKG5"/>
<feature type="compositionally biased region" description="Polar residues" evidence="1">
    <location>
        <begin position="91"/>
        <end position="102"/>
    </location>
</feature>
<dbReference type="InParanoid" id="A0A2J6SKG5"/>
<dbReference type="Proteomes" id="UP000235371">
    <property type="component" value="Unassembled WGS sequence"/>
</dbReference>
<feature type="compositionally biased region" description="Polar residues" evidence="1">
    <location>
        <begin position="260"/>
        <end position="279"/>
    </location>
</feature>
<reference evidence="2 3" key="1">
    <citation type="submission" date="2016-04" db="EMBL/GenBank/DDBJ databases">
        <title>A degradative enzymes factory behind the ericoid mycorrhizal symbiosis.</title>
        <authorList>
            <consortium name="DOE Joint Genome Institute"/>
            <person name="Martino E."/>
            <person name="Morin E."/>
            <person name="Grelet G."/>
            <person name="Kuo A."/>
            <person name="Kohler A."/>
            <person name="Daghino S."/>
            <person name="Barry K."/>
            <person name="Choi C."/>
            <person name="Cichocki N."/>
            <person name="Clum A."/>
            <person name="Copeland A."/>
            <person name="Hainaut M."/>
            <person name="Haridas S."/>
            <person name="Labutti K."/>
            <person name="Lindquist E."/>
            <person name="Lipzen A."/>
            <person name="Khouja H.-R."/>
            <person name="Murat C."/>
            <person name="Ohm R."/>
            <person name="Olson A."/>
            <person name="Spatafora J."/>
            <person name="Veneault-Fourrey C."/>
            <person name="Henrissat B."/>
            <person name="Grigoriev I."/>
            <person name="Martin F."/>
            <person name="Perotto S."/>
        </authorList>
    </citation>
    <scope>NUCLEOTIDE SEQUENCE [LARGE SCALE GENOMIC DNA]</scope>
    <source>
        <strain evidence="2 3">E</strain>
    </source>
</reference>
<evidence type="ECO:0000313" key="3">
    <source>
        <dbReference type="Proteomes" id="UP000235371"/>
    </source>
</evidence>
<evidence type="ECO:0000313" key="2">
    <source>
        <dbReference type="EMBL" id="PMD51244.1"/>
    </source>
</evidence>
<name>A0A2J6SKG5_9HELO</name>
<dbReference type="OrthoDB" id="3677625at2759"/>
<proteinExistence type="predicted"/>
<keyword evidence="3" id="KW-1185">Reference proteome</keyword>
<protein>
    <submittedName>
        <fullName evidence="2">Uncharacterized protein</fullName>
    </submittedName>
</protein>
<gene>
    <name evidence="2" type="ORF">K444DRAFT_636572</name>
</gene>